<proteinExistence type="predicted"/>
<dbReference type="EMBL" id="SNRW01000726">
    <property type="protein sequence ID" value="KAA6399561.1"/>
    <property type="molecule type" value="Genomic_DNA"/>
</dbReference>
<gene>
    <name evidence="1" type="ORF">EZS28_004915</name>
</gene>
<protein>
    <submittedName>
        <fullName evidence="1">Uncharacterized protein</fullName>
    </submittedName>
</protein>
<evidence type="ECO:0000313" key="1">
    <source>
        <dbReference type="EMBL" id="KAA6399561.1"/>
    </source>
</evidence>
<organism evidence="1 2">
    <name type="scientific">Streblomastix strix</name>
    <dbReference type="NCBI Taxonomy" id="222440"/>
    <lineage>
        <taxon>Eukaryota</taxon>
        <taxon>Metamonada</taxon>
        <taxon>Preaxostyla</taxon>
        <taxon>Oxymonadida</taxon>
        <taxon>Streblomastigidae</taxon>
        <taxon>Streblomastix</taxon>
    </lineage>
</organism>
<sequence length="83" mass="9365">MSVSGATSEPIKGLIKSSIEIRQRHPDEDVSILIGVIYRFNLTNEIQFCGTEIRADLLSKMRDQYVSIVIDAGTFKERHQIQG</sequence>
<dbReference type="Proteomes" id="UP000324800">
    <property type="component" value="Unassembled WGS sequence"/>
</dbReference>
<comment type="caution">
    <text evidence="1">The sequence shown here is derived from an EMBL/GenBank/DDBJ whole genome shotgun (WGS) entry which is preliminary data.</text>
</comment>
<reference evidence="1 2" key="1">
    <citation type="submission" date="2019-03" db="EMBL/GenBank/DDBJ databases">
        <title>Single cell metagenomics reveals metabolic interactions within the superorganism composed of flagellate Streblomastix strix and complex community of Bacteroidetes bacteria on its surface.</title>
        <authorList>
            <person name="Treitli S.C."/>
            <person name="Kolisko M."/>
            <person name="Husnik F."/>
            <person name="Keeling P."/>
            <person name="Hampl V."/>
        </authorList>
    </citation>
    <scope>NUCLEOTIDE SEQUENCE [LARGE SCALE GENOMIC DNA]</scope>
    <source>
        <strain evidence="1">ST1C</strain>
    </source>
</reference>
<name>A0A5J4WXH6_9EUKA</name>
<evidence type="ECO:0000313" key="2">
    <source>
        <dbReference type="Proteomes" id="UP000324800"/>
    </source>
</evidence>
<dbReference type="AlphaFoldDB" id="A0A5J4WXH6"/>
<accession>A0A5J4WXH6</accession>